<gene>
    <name evidence="2" type="ORF">AB1Y20_020817</name>
</gene>
<keyword evidence="1" id="KW-0472">Membrane</keyword>
<organism evidence="2 3">
    <name type="scientific">Prymnesium parvum</name>
    <name type="common">Toxic golden alga</name>
    <dbReference type="NCBI Taxonomy" id="97485"/>
    <lineage>
        <taxon>Eukaryota</taxon>
        <taxon>Haptista</taxon>
        <taxon>Haptophyta</taxon>
        <taxon>Prymnesiophyceae</taxon>
        <taxon>Prymnesiales</taxon>
        <taxon>Prymnesiaceae</taxon>
        <taxon>Prymnesium</taxon>
    </lineage>
</organism>
<accession>A0AB34JYP8</accession>
<protein>
    <submittedName>
        <fullName evidence="2">Uncharacterized protein</fullName>
    </submittedName>
</protein>
<feature type="transmembrane region" description="Helical" evidence="1">
    <location>
        <begin position="109"/>
        <end position="132"/>
    </location>
</feature>
<proteinExistence type="predicted"/>
<sequence length="204" mass="23000">MAAEAGRRGDDSARSCGQMVGDMIPRIQRLFTDLRMKGACNKVGEFSMDLFRPFRRIHELSFAGFVSEVKATMTMNPHNPVSGFVLWNVLAFWFGVVNMIIYASFGTKALWEAVVAIITGFTIAYFLFWVFVHSNDKWYQRYSLIFSVCLTIYYAFSAFGNLFNIISPFFDGCKAVATGVMSIHAWKIHTSDASAQDPTVLVLH</sequence>
<dbReference type="EMBL" id="JBGBPQ010000004">
    <property type="protein sequence ID" value="KAL1525992.1"/>
    <property type="molecule type" value="Genomic_DNA"/>
</dbReference>
<evidence type="ECO:0000256" key="1">
    <source>
        <dbReference type="SAM" id="Phobius"/>
    </source>
</evidence>
<feature type="transmembrane region" description="Helical" evidence="1">
    <location>
        <begin position="144"/>
        <end position="163"/>
    </location>
</feature>
<keyword evidence="3" id="KW-1185">Reference proteome</keyword>
<feature type="transmembrane region" description="Helical" evidence="1">
    <location>
        <begin position="84"/>
        <end position="103"/>
    </location>
</feature>
<keyword evidence="1" id="KW-1133">Transmembrane helix</keyword>
<evidence type="ECO:0000313" key="2">
    <source>
        <dbReference type="EMBL" id="KAL1525992.1"/>
    </source>
</evidence>
<reference evidence="2 3" key="1">
    <citation type="journal article" date="2024" name="Science">
        <title>Giant polyketide synthase enzymes in the biosynthesis of giant marine polyether toxins.</title>
        <authorList>
            <person name="Fallon T.R."/>
            <person name="Shende V.V."/>
            <person name="Wierzbicki I.H."/>
            <person name="Pendleton A.L."/>
            <person name="Watervoot N.F."/>
            <person name="Auber R.P."/>
            <person name="Gonzalez D.J."/>
            <person name="Wisecaver J.H."/>
            <person name="Moore B.S."/>
        </authorList>
    </citation>
    <scope>NUCLEOTIDE SEQUENCE [LARGE SCALE GENOMIC DNA]</scope>
    <source>
        <strain evidence="2 3">12B1</strain>
    </source>
</reference>
<dbReference type="AlphaFoldDB" id="A0AB34JYP8"/>
<keyword evidence="1" id="KW-0812">Transmembrane</keyword>
<name>A0AB34JYP8_PRYPA</name>
<evidence type="ECO:0000313" key="3">
    <source>
        <dbReference type="Proteomes" id="UP001515480"/>
    </source>
</evidence>
<comment type="caution">
    <text evidence="2">The sequence shown here is derived from an EMBL/GenBank/DDBJ whole genome shotgun (WGS) entry which is preliminary data.</text>
</comment>
<dbReference type="Proteomes" id="UP001515480">
    <property type="component" value="Unassembled WGS sequence"/>
</dbReference>